<keyword evidence="5 7" id="KW-0157">Chromophore</keyword>
<evidence type="ECO:0000256" key="7">
    <source>
        <dbReference type="RuleBase" id="RU363080"/>
    </source>
</evidence>
<evidence type="ECO:0000256" key="5">
    <source>
        <dbReference type="ARBA" id="ARBA00022991"/>
    </source>
</evidence>
<organism evidence="8 9">
    <name type="scientific">Coccomyxa viridis</name>
    <dbReference type="NCBI Taxonomy" id="1274662"/>
    <lineage>
        <taxon>Eukaryota</taxon>
        <taxon>Viridiplantae</taxon>
        <taxon>Chlorophyta</taxon>
        <taxon>core chlorophytes</taxon>
        <taxon>Trebouxiophyceae</taxon>
        <taxon>Trebouxiophyceae incertae sedis</taxon>
        <taxon>Coccomyxaceae</taxon>
        <taxon>Coccomyxa</taxon>
    </lineage>
</organism>
<keyword evidence="2 7" id="KW-0150">Chloroplast</keyword>
<dbReference type="GO" id="GO:0009522">
    <property type="term" value="C:photosystem I"/>
    <property type="evidence" value="ECO:0007669"/>
    <property type="project" value="UniProtKB-KW"/>
</dbReference>
<dbReference type="GO" id="GO:0009535">
    <property type="term" value="C:chloroplast thylakoid membrane"/>
    <property type="evidence" value="ECO:0007669"/>
    <property type="project" value="UniProtKB-SubCell"/>
</dbReference>
<feature type="binding site" evidence="6">
    <location>
        <position position="83"/>
    </location>
    <ligand>
        <name>chlorophyll a</name>
        <dbReference type="ChEBI" id="CHEBI:58416"/>
        <label>1</label>
    </ligand>
</feature>
<dbReference type="EMBL" id="CAUYUE010000016">
    <property type="protein sequence ID" value="CAK0787164.1"/>
    <property type="molecule type" value="Genomic_DNA"/>
</dbReference>
<comment type="function">
    <text evidence="7">The light-harvesting complex (LHC) functions as a light receptor, it captures and delivers excitation energy to photosystems with which it is closely associated.</text>
</comment>
<dbReference type="GO" id="GO:0009523">
    <property type="term" value="C:photosystem II"/>
    <property type="evidence" value="ECO:0007669"/>
    <property type="project" value="UniProtKB-KW"/>
</dbReference>
<dbReference type="InterPro" id="IPR001344">
    <property type="entry name" value="Chloro_AB-bd_pln"/>
</dbReference>
<feature type="binding site" evidence="6">
    <location>
        <position position="201"/>
    </location>
    <ligand>
        <name>chlorophyll a</name>
        <dbReference type="ChEBI" id="CHEBI:58416"/>
        <label>1</label>
    </ligand>
</feature>
<dbReference type="SUPFAM" id="SSF103511">
    <property type="entry name" value="Chlorophyll a-b binding protein"/>
    <property type="match status" value="1"/>
</dbReference>
<dbReference type="AlphaFoldDB" id="A0AAV1IJ56"/>
<evidence type="ECO:0000256" key="4">
    <source>
        <dbReference type="ARBA" id="ARBA00022640"/>
    </source>
</evidence>
<keyword evidence="1 6" id="KW-0148">Chlorophyll</keyword>
<protein>
    <recommendedName>
        <fullName evidence="7">Chlorophyll a-b binding protein, chloroplastic</fullName>
    </recommendedName>
</protein>
<evidence type="ECO:0000256" key="1">
    <source>
        <dbReference type="ARBA" id="ARBA00022494"/>
    </source>
</evidence>
<dbReference type="PANTHER" id="PTHR21649">
    <property type="entry name" value="CHLOROPHYLL A/B BINDING PROTEIN"/>
    <property type="match status" value="1"/>
</dbReference>
<keyword evidence="7" id="KW-0604">Photosystem II</keyword>
<keyword evidence="4 7" id="KW-0934">Plastid</keyword>
<comment type="subcellular location">
    <subcellularLocation>
        <location evidence="7">Plastid</location>
        <location evidence="7">Chloroplast thylakoid membrane</location>
    </subcellularLocation>
</comment>
<feature type="binding site" evidence="6">
    <location>
        <position position="86"/>
    </location>
    <ligand>
        <name>chlorophyll a</name>
        <dbReference type="ChEBI" id="CHEBI:58416"/>
        <label>1</label>
    </ligand>
</feature>
<reference evidence="8 9" key="1">
    <citation type="submission" date="2023-10" db="EMBL/GenBank/DDBJ databases">
        <authorList>
            <person name="Maclean D."/>
            <person name="Macfadyen A."/>
        </authorList>
    </citation>
    <scope>NUCLEOTIDE SEQUENCE [LARGE SCALE GENOMIC DNA]</scope>
</reference>
<feature type="binding site" description="axial binding residue" evidence="6">
    <location>
        <position position="88"/>
    </location>
    <ligand>
        <name>chlorophyll b</name>
        <dbReference type="ChEBI" id="CHEBI:61721"/>
        <label>1</label>
    </ligand>
    <ligandPart>
        <name>Mg</name>
        <dbReference type="ChEBI" id="CHEBI:25107"/>
    </ligandPart>
</feature>
<dbReference type="Gene3D" id="1.10.3460.10">
    <property type="entry name" value="Chlorophyll a/b binding protein domain"/>
    <property type="match status" value="1"/>
</dbReference>
<feature type="binding site" evidence="6">
    <location>
        <position position="206"/>
    </location>
    <ligand>
        <name>chlorophyll a</name>
        <dbReference type="ChEBI" id="CHEBI:58416"/>
        <label>1</label>
    </ligand>
</feature>
<gene>
    <name evidence="8" type="ORF">CVIRNUC_010380</name>
</gene>
<comment type="caution">
    <text evidence="8">The sequence shown here is derived from an EMBL/GenBank/DDBJ whole genome shotgun (WGS) entry which is preliminary data.</text>
</comment>
<evidence type="ECO:0000256" key="3">
    <source>
        <dbReference type="ARBA" id="ARBA00022531"/>
    </source>
</evidence>
<evidence type="ECO:0000313" key="9">
    <source>
        <dbReference type="Proteomes" id="UP001314263"/>
    </source>
</evidence>
<keyword evidence="7" id="KW-0793">Thylakoid</keyword>
<evidence type="ECO:0000256" key="2">
    <source>
        <dbReference type="ARBA" id="ARBA00022528"/>
    </source>
</evidence>
<name>A0AAV1IJ56_9CHLO</name>
<feature type="binding site" evidence="6">
    <location>
        <position position="204"/>
    </location>
    <ligand>
        <name>chlorophyll a</name>
        <dbReference type="ChEBI" id="CHEBI:58416"/>
        <label>1</label>
    </ligand>
</feature>
<proteinExistence type="inferred from homology"/>
<feature type="binding site" evidence="6">
    <location>
        <position position="218"/>
    </location>
    <ligand>
        <name>chlorophyll a</name>
        <dbReference type="ChEBI" id="CHEBI:58416"/>
        <label>1</label>
    </ligand>
</feature>
<dbReference type="GO" id="GO:0016168">
    <property type="term" value="F:chlorophyll binding"/>
    <property type="evidence" value="ECO:0007669"/>
    <property type="project" value="UniProtKB-KW"/>
</dbReference>
<comment type="similarity">
    <text evidence="7">Belongs to the light-harvesting chlorophyll a/b-binding (LHC) protein family.</text>
</comment>
<dbReference type="InterPro" id="IPR022796">
    <property type="entry name" value="Chloroa_b-bind"/>
</dbReference>
<feature type="binding site" evidence="6">
    <location>
        <position position="233"/>
    </location>
    <ligand>
        <name>chlorophyll a</name>
        <dbReference type="ChEBI" id="CHEBI:58416"/>
        <label>1</label>
    </ligand>
</feature>
<dbReference type="GO" id="GO:0009765">
    <property type="term" value="P:photosynthesis, light harvesting"/>
    <property type="evidence" value="ECO:0007669"/>
    <property type="project" value="InterPro"/>
</dbReference>
<accession>A0AAV1IJ56</accession>
<keyword evidence="9" id="KW-1185">Reference proteome</keyword>
<evidence type="ECO:0000313" key="8">
    <source>
        <dbReference type="EMBL" id="CAK0787164.1"/>
    </source>
</evidence>
<evidence type="ECO:0000256" key="6">
    <source>
        <dbReference type="PIRSR" id="PIRSR601344-1"/>
    </source>
</evidence>
<keyword evidence="3 7" id="KW-0602">Photosynthesis</keyword>
<dbReference type="Pfam" id="PF00504">
    <property type="entry name" value="Chloroa_b-bind"/>
    <property type="match status" value="1"/>
</dbReference>
<dbReference type="Proteomes" id="UP001314263">
    <property type="component" value="Unassembled WGS sequence"/>
</dbReference>
<sequence length="262" mass="28459">MNATMLKSSFVSGVAARPQLPTPFRSNGSRVCMRVNAEAQLSGNWLPGAENPKYLEGLPASYGFDPLRLGQDPGALEWYKQAELIHCRYAMAAVAGILIPDVLNKLGALNLPDWWNAGKVAQDNSPIPFNTLIALEIFAYNFVEIKRWQDFKKPGSQSEKGSFVGLEGFFQGSGENGYPGGIFDPLGLSKGPGFEAMKVREIKNGRLAMIAFLGFTGQYLATQKGPVDNLIDHLKAPLANNFTTNGVSLPIQAHPLLTVLHP</sequence>
<keyword evidence="7" id="KW-0603">Photosystem I</keyword>